<keyword evidence="1" id="KW-0472">Membrane</keyword>
<dbReference type="AlphaFoldDB" id="A0A1T4RX05"/>
<keyword evidence="1" id="KW-0812">Transmembrane</keyword>
<dbReference type="STRING" id="1122192.SAMN02745673_03053"/>
<name>A0A1T4RX05_9ACTN</name>
<dbReference type="RefSeq" id="WP_078762336.1">
    <property type="nucleotide sequence ID" value="NZ_FUWS01000007.1"/>
</dbReference>
<dbReference type="EMBL" id="FUWS01000007">
    <property type="protein sequence ID" value="SKA20396.1"/>
    <property type="molecule type" value="Genomic_DNA"/>
</dbReference>
<protein>
    <recommendedName>
        <fullName evidence="4">DUF3618 domain-containing protein</fullName>
    </recommendedName>
</protein>
<keyword evidence="1" id="KW-1133">Transmembrane helix</keyword>
<evidence type="ECO:0000313" key="3">
    <source>
        <dbReference type="Proteomes" id="UP000190637"/>
    </source>
</evidence>
<evidence type="ECO:0000313" key="2">
    <source>
        <dbReference type="EMBL" id="SKA20396.1"/>
    </source>
</evidence>
<reference evidence="2 3" key="1">
    <citation type="submission" date="2017-02" db="EMBL/GenBank/DDBJ databases">
        <authorList>
            <person name="Peterson S.W."/>
        </authorList>
    </citation>
    <scope>NUCLEOTIDE SEQUENCE [LARGE SCALE GENOMIC DNA]</scope>
    <source>
        <strain evidence="2 3">DSM 45154</strain>
    </source>
</reference>
<evidence type="ECO:0008006" key="4">
    <source>
        <dbReference type="Google" id="ProtNLM"/>
    </source>
</evidence>
<keyword evidence="3" id="KW-1185">Reference proteome</keyword>
<dbReference type="OrthoDB" id="3430259at2"/>
<proteinExistence type="predicted"/>
<sequence length="134" mass="14342">MTEGRDPAGARRDPAAVQAEIERVQARLARTIDEITDRTKPANVARRGWEQVRGAGEHLVEEARSLVSGSGAVRLGSHVVEPPEGSVRLKGDDEVVTTYSTRAPLPPELVALGVGVGLAVVVGVVVAWRRRRGH</sequence>
<feature type="transmembrane region" description="Helical" evidence="1">
    <location>
        <begin position="109"/>
        <end position="128"/>
    </location>
</feature>
<organism evidence="2 3">
    <name type="scientific">Marinactinospora thermotolerans DSM 45154</name>
    <dbReference type="NCBI Taxonomy" id="1122192"/>
    <lineage>
        <taxon>Bacteria</taxon>
        <taxon>Bacillati</taxon>
        <taxon>Actinomycetota</taxon>
        <taxon>Actinomycetes</taxon>
        <taxon>Streptosporangiales</taxon>
        <taxon>Nocardiopsidaceae</taxon>
        <taxon>Marinactinospora</taxon>
    </lineage>
</organism>
<gene>
    <name evidence="2" type="ORF">SAMN02745673_03053</name>
</gene>
<evidence type="ECO:0000256" key="1">
    <source>
        <dbReference type="SAM" id="Phobius"/>
    </source>
</evidence>
<accession>A0A1T4RX05</accession>
<dbReference type="Proteomes" id="UP000190637">
    <property type="component" value="Unassembled WGS sequence"/>
</dbReference>
<dbReference type="Pfam" id="PF12277">
    <property type="entry name" value="DUF3618"/>
    <property type="match status" value="1"/>
</dbReference>
<dbReference type="InterPro" id="IPR022062">
    <property type="entry name" value="DUF3618"/>
</dbReference>